<evidence type="ECO:0000313" key="3">
    <source>
        <dbReference type="Proteomes" id="UP000528185"/>
    </source>
</evidence>
<protein>
    <recommendedName>
        <fullName evidence="4">Formate dehydrogenase</fullName>
    </recommendedName>
</protein>
<feature type="region of interest" description="Disordered" evidence="1">
    <location>
        <begin position="1"/>
        <end position="40"/>
    </location>
</feature>
<reference evidence="2 3" key="1">
    <citation type="submission" date="2020-06" db="EMBL/GenBank/DDBJ databases">
        <authorList>
            <person name="De Coninck B."/>
            <person name="Ibrahim H."/>
        </authorList>
    </citation>
    <scope>NUCLEOTIDE SEQUENCE [LARGE SCALE GENOMIC DNA]</scope>
    <source>
        <strain evidence="2">Ag_rhizogenes_K599</strain>
    </source>
</reference>
<dbReference type="AlphaFoldDB" id="A0AAN2A864"/>
<feature type="region of interest" description="Disordered" evidence="1">
    <location>
        <begin position="116"/>
        <end position="155"/>
    </location>
</feature>
<dbReference type="Pfam" id="PF11390">
    <property type="entry name" value="FdsD"/>
    <property type="match status" value="1"/>
</dbReference>
<sequence length="155" mass="16580">MTRWAAGRGGSQESWKQPNNRGRGCPGHLKHGRRPAGGAGNSMLLNHTDEKLVRMANQIATFFLSQPEDVRIDGVATHINKFWEPRMRRRFFEIVDAGAGDFLPLVIAASAEIKRPGTPTADAVGLGEDANGASGGKGPAAGESLSEPSIPETRH</sequence>
<name>A0AAN2A864_RHIRH</name>
<evidence type="ECO:0000256" key="1">
    <source>
        <dbReference type="SAM" id="MobiDB-lite"/>
    </source>
</evidence>
<gene>
    <name evidence="2" type="ORF">AGRHK599_LOCUS4825</name>
</gene>
<feature type="compositionally biased region" description="Polar residues" evidence="1">
    <location>
        <begin position="11"/>
        <end position="20"/>
    </location>
</feature>
<accession>A0AAN2A864</accession>
<dbReference type="InterPro" id="IPR021074">
    <property type="entry name" value="Formate_DH_dsu"/>
</dbReference>
<dbReference type="EMBL" id="CAICSX020000002">
    <property type="protein sequence ID" value="CAD0216562.1"/>
    <property type="molecule type" value="Genomic_DNA"/>
</dbReference>
<dbReference type="Proteomes" id="UP000528185">
    <property type="component" value="Unassembled WGS sequence"/>
</dbReference>
<proteinExistence type="predicted"/>
<comment type="caution">
    <text evidence="2">The sequence shown here is derived from an EMBL/GenBank/DDBJ whole genome shotgun (WGS) entry which is preliminary data.</text>
</comment>
<evidence type="ECO:0000313" key="2">
    <source>
        <dbReference type="EMBL" id="CAD0216562.1"/>
    </source>
</evidence>
<evidence type="ECO:0008006" key="4">
    <source>
        <dbReference type="Google" id="ProtNLM"/>
    </source>
</evidence>
<organism evidence="2 3">
    <name type="scientific">Rhizobium rhizogenes</name>
    <name type="common">Agrobacterium rhizogenes</name>
    <dbReference type="NCBI Taxonomy" id="359"/>
    <lineage>
        <taxon>Bacteria</taxon>
        <taxon>Pseudomonadati</taxon>
        <taxon>Pseudomonadota</taxon>
        <taxon>Alphaproteobacteria</taxon>
        <taxon>Hyphomicrobiales</taxon>
        <taxon>Rhizobiaceae</taxon>
        <taxon>Rhizobium/Agrobacterium group</taxon>
        <taxon>Rhizobium</taxon>
    </lineage>
</organism>